<keyword evidence="1" id="KW-1133">Transmembrane helix</keyword>
<proteinExistence type="predicted"/>
<dbReference type="AlphaFoldDB" id="A0AAV7I6G4"/>
<reference evidence="2 3" key="1">
    <citation type="journal article" date="2021" name="J. Hered.">
        <title>A chromosome-level genome assembly of the parasitoid wasp, Cotesia glomerata (Hymenoptera: Braconidae).</title>
        <authorList>
            <person name="Pinto B.J."/>
            <person name="Weis J.J."/>
            <person name="Gamble T."/>
            <person name="Ode P.J."/>
            <person name="Paul R."/>
            <person name="Zaspel J.M."/>
        </authorList>
    </citation>
    <scope>NUCLEOTIDE SEQUENCE [LARGE SCALE GENOMIC DNA]</scope>
    <source>
        <strain evidence="2">CgM1</strain>
    </source>
</reference>
<dbReference type="Gene3D" id="1.20.140.150">
    <property type="match status" value="1"/>
</dbReference>
<evidence type="ECO:0008006" key="4">
    <source>
        <dbReference type="Google" id="ProtNLM"/>
    </source>
</evidence>
<gene>
    <name evidence="2" type="ORF">KQX54_009597</name>
</gene>
<dbReference type="EMBL" id="JAHXZJ010002237">
    <property type="protein sequence ID" value="KAH0546427.1"/>
    <property type="molecule type" value="Genomic_DNA"/>
</dbReference>
<evidence type="ECO:0000313" key="3">
    <source>
        <dbReference type="Proteomes" id="UP000826195"/>
    </source>
</evidence>
<evidence type="ECO:0000256" key="1">
    <source>
        <dbReference type="SAM" id="Phobius"/>
    </source>
</evidence>
<keyword evidence="1" id="KW-0472">Membrane</keyword>
<feature type="transmembrane region" description="Helical" evidence="1">
    <location>
        <begin position="65"/>
        <end position="91"/>
    </location>
</feature>
<sequence length="116" mass="12933">MIIMLMGFSFSIYTFRNPRYMFKRLAGGIHFISGACVMVVIQVVLSSMEYGSKNTVMGFPKGSSVHYGFSLVLAWFVCMGNLLAGCAFILFSKKRKRDKAPTEEIAMADEPTIIGR</sequence>
<name>A0AAV7I6G4_COTGL</name>
<comment type="caution">
    <text evidence="2">The sequence shown here is derived from an EMBL/GenBank/DDBJ whole genome shotgun (WGS) entry which is preliminary data.</text>
</comment>
<keyword evidence="1" id="KW-0812">Transmembrane</keyword>
<organism evidence="2 3">
    <name type="scientific">Cotesia glomerata</name>
    <name type="common">Lepidopteran parasitic wasp</name>
    <name type="synonym">Apanteles glomeratus</name>
    <dbReference type="NCBI Taxonomy" id="32391"/>
    <lineage>
        <taxon>Eukaryota</taxon>
        <taxon>Metazoa</taxon>
        <taxon>Ecdysozoa</taxon>
        <taxon>Arthropoda</taxon>
        <taxon>Hexapoda</taxon>
        <taxon>Insecta</taxon>
        <taxon>Pterygota</taxon>
        <taxon>Neoptera</taxon>
        <taxon>Endopterygota</taxon>
        <taxon>Hymenoptera</taxon>
        <taxon>Apocrita</taxon>
        <taxon>Ichneumonoidea</taxon>
        <taxon>Braconidae</taxon>
        <taxon>Microgastrinae</taxon>
        <taxon>Cotesia</taxon>
    </lineage>
</organism>
<protein>
    <recommendedName>
        <fullName evidence="4">Cytochrome b561 domain-containing protein</fullName>
    </recommendedName>
</protein>
<evidence type="ECO:0000313" key="2">
    <source>
        <dbReference type="EMBL" id="KAH0546427.1"/>
    </source>
</evidence>
<keyword evidence="3" id="KW-1185">Reference proteome</keyword>
<dbReference type="Proteomes" id="UP000826195">
    <property type="component" value="Unassembled WGS sequence"/>
</dbReference>
<accession>A0AAV7I6G4</accession>
<feature type="transmembrane region" description="Helical" evidence="1">
    <location>
        <begin position="25"/>
        <end position="45"/>
    </location>
</feature>